<dbReference type="NCBIfam" id="TIGR00233">
    <property type="entry name" value="trpS"/>
    <property type="match status" value="1"/>
</dbReference>
<evidence type="ECO:0000256" key="6">
    <source>
        <dbReference type="ARBA" id="ARBA00023146"/>
    </source>
</evidence>
<dbReference type="InterPro" id="IPR002306">
    <property type="entry name" value="Trp-tRNA-ligase"/>
</dbReference>
<keyword evidence="8" id="KW-0963">Cytoplasm</keyword>
<evidence type="ECO:0000256" key="9">
    <source>
        <dbReference type="RuleBase" id="RU363036"/>
    </source>
</evidence>
<dbReference type="GO" id="GO:0005524">
    <property type="term" value="F:ATP binding"/>
    <property type="evidence" value="ECO:0007669"/>
    <property type="project" value="UniProtKB-UniRule"/>
</dbReference>
<dbReference type="GO" id="GO:0004830">
    <property type="term" value="F:tryptophan-tRNA ligase activity"/>
    <property type="evidence" value="ECO:0007669"/>
    <property type="project" value="UniProtKB-UniRule"/>
</dbReference>
<comment type="function">
    <text evidence="8">Catalyzes the attachment of tryptophan to tRNA(Trp).</text>
</comment>
<dbReference type="GO" id="GO:0006436">
    <property type="term" value="P:tryptophanyl-tRNA aminoacylation"/>
    <property type="evidence" value="ECO:0007669"/>
    <property type="project" value="UniProtKB-UniRule"/>
</dbReference>
<keyword evidence="4 8" id="KW-0067">ATP-binding</keyword>
<comment type="catalytic activity">
    <reaction evidence="7 8">
        <text>tRNA(Trp) + L-tryptophan + ATP = L-tryptophyl-tRNA(Trp) + AMP + diphosphate + H(+)</text>
        <dbReference type="Rhea" id="RHEA:24080"/>
        <dbReference type="Rhea" id="RHEA-COMP:9671"/>
        <dbReference type="Rhea" id="RHEA-COMP:9705"/>
        <dbReference type="ChEBI" id="CHEBI:15378"/>
        <dbReference type="ChEBI" id="CHEBI:30616"/>
        <dbReference type="ChEBI" id="CHEBI:33019"/>
        <dbReference type="ChEBI" id="CHEBI:57912"/>
        <dbReference type="ChEBI" id="CHEBI:78442"/>
        <dbReference type="ChEBI" id="CHEBI:78535"/>
        <dbReference type="ChEBI" id="CHEBI:456215"/>
        <dbReference type="EC" id="6.1.1.2"/>
    </reaction>
</comment>
<evidence type="ECO:0000256" key="8">
    <source>
        <dbReference type="HAMAP-Rule" id="MF_00140"/>
    </source>
</evidence>
<reference evidence="10" key="1">
    <citation type="journal article" date="2015" name="Nature">
        <title>rRNA introns, odd ribosomes, and small enigmatic genomes across a large radiation of phyla.</title>
        <authorList>
            <person name="Brown C.T."/>
            <person name="Hug L.A."/>
            <person name="Thomas B.C."/>
            <person name="Sharon I."/>
            <person name="Castelle C.J."/>
            <person name="Singh A."/>
            <person name="Wilkins M.J."/>
            <person name="Williams K.H."/>
            <person name="Banfield J.F."/>
        </authorList>
    </citation>
    <scope>NUCLEOTIDE SEQUENCE [LARGE SCALE GENOMIC DNA]</scope>
</reference>
<dbReference type="EMBL" id="LCPO01000013">
    <property type="protein sequence ID" value="KKU98829.1"/>
    <property type="molecule type" value="Genomic_DNA"/>
</dbReference>
<evidence type="ECO:0000256" key="4">
    <source>
        <dbReference type="ARBA" id="ARBA00022840"/>
    </source>
</evidence>
<dbReference type="PROSITE" id="PS00178">
    <property type="entry name" value="AA_TRNA_LIGASE_I"/>
    <property type="match status" value="1"/>
</dbReference>
<protein>
    <recommendedName>
        <fullName evidence="8">Tryptophan--tRNA ligase</fullName>
        <ecNumber evidence="8">6.1.1.2</ecNumber>
    </recommendedName>
    <alternativeName>
        <fullName evidence="8">Tryptophanyl-tRNA synthetase</fullName>
        <shortName evidence="8">TrpRS</shortName>
    </alternativeName>
</protein>
<feature type="binding site" evidence="8">
    <location>
        <position position="204"/>
    </location>
    <ligand>
        <name>ATP</name>
        <dbReference type="ChEBI" id="CHEBI:30616"/>
    </ligand>
</feature>
<comment type="similarity">
    <text evidence="1 8 9">Belongs to the class-I aminoacyl-tRNA synthetase family.</text>
</comment>
<keyword evidence="2 8" id="KW-0436">Ligase</keyword>
<comment type="caution">
    <text evidence="10">The sequence shown here is derived from an EMBL/GenBank/DDBJ whole genome shotgun (WGS) entry which is preliminary data.</text>
</comment>
<feature type="short sequence motif" description="'HIGH' region" evidence="8">
    <location>
        <begin position="12"/>
        <end position="20"/>
    </location>
</feature>
<dbReference type="PRINTS" id="PR01039">
    <property type="entry name" value="TRNASYNTHTRP"/>
</dbReference>
<name>A0A0G1UX49_9BACT</name>
<gene>
    <name evidence="8 10" type="primary">trpS</name>
    <name evidence="10" type="ORF">UY32_C0013G0026</name>
</gene>
<keyword evidence="6 8" id="KW-0030">Aminoacyl-tRNA synthetase</keyword>
<dbReference type="CDD" id="cd00806">
    <property type="entry name" value="TrpRS_core"/>
    <property type="match status" value="1"/>
</dbReference>
<sequence>MRKPILISGIQPTGKLHLGNYLGALKNFVDLQNSGKYQCYFFIADMHALTENPNPKDLQKNTIDLMASFLAARLNPKKSTLFIQSQISAHLQLYEILGPLTPVSELLRMTAFKEKVIQTLKLKEGQIFTREDFERAVDESNFGLAAYPVLMTADIILYDAKFVPVGRDQLQHLELARTLVRKFNNKYGKTFTEPKPLLTKVPRLMSLDDSTKKMAKSRPAGCLFMDDSPAIIRQKLTRATTDSGKEIKYDVKNKPGVSNLLLIYSELSGKSVSTIEKMYVGKGYAEFKKDLAEVIIRALRPFQERKKKLKPAEIKKVLAVGNKKANTVASKKINEVKRKIGLLI</sequence>
<dbReference type="AlphaFoldDB" id="A0A0G1UX49"/>
<dbReference type="PANTHER" id="PTHR43766:SF1">
    <property type="entry name" value="TRYPTOPHAN--TRNA LIGASE, MITOCHONDRIAL"/>
    <property type="match status" value="1"/>
</dbReference>
<comment type="subunit">
    <text evidence="8">Homodimer.</text>
</comment>
<dbReference type="Pfam" id="PF00579">
    <property type="entry name" value="tRNA-synt_1b"/>
    <property type="match status" value="1"/>
</dbReference>
<feature type="binding site" evidence="8">
    <location>
        <begin position="166"/>
        <end position="168"/>
    </location>
    <ligand>
        <name>ATP</name>
        <dbReference type="ChEBI" id="CHEBI:30616"/>
    </ligand>
</feature>
<accession>A0A0G1UX49</accession>
<dbReference type="InterPro" id="IPR050203">
    <property type="entry name" value="Trp-tRNA_synthetase"/>
</dbReference>
<dbReference type="InterPro" id="IPR002305">
    <property type="entry name" value="aa-tRNA-synth_Ic"/>
</dbReference>
<evidence type="ECO:0000256" key="3">
    <source>
        <dbReference type="ARBA" id="ARBA00022741"/>
    </source>
</evidence>
<dbReference type="Gene3D" id="1.10.240.10">
    <property type="entry name" value="Tyrosyl-Transfer RNA Synthetase"/>
    <property type="match status" value="1"/>
</dbReference>
<dbReference type="HAMAP" id="MF_00140_B">
    <property type="entry name" value="Trp_tRNA_synth_B"/>
    <property type="match status" value="1"/>
</dbReference>
<feature type="binding site" evidence="8">
    <location>
        <position position="154"/>
    </location>
    <ligand>
        <name>L-tryptophan</name>
        <dbReference type="ChEBI" id="CHEBI:57912"/>
    </ligand>
</feature>
<dbReference type="SUPFAM" id="SSF52374">
    <property type="entry name" value="Nucleotidylyl transferase"/>
    <property type="match status" value="1"/>
</dbReference>
<feature type="binding site" evidence="8">
    <location>
        <begin position="11"/>
        <end position="13"/>
    </location>
    <ligand>
        <name>ATP</name>
        <dbReference type="ChEBI" id="CHEBI:30616"/>
    </ligand>
</feature>
<evidence type="ECO:0000256" key="5">
    <source>
        <dbReference type="ARBA" id="ARBA00022917"/>
    </source>
</evidence>
<dbReference type="PATRIC" id="fig|1618666.3.peg.385"/>
<dbReference type="InterPro" id="IPR024109">
    <property type="entry name" value="Trp-tRNA-ligase_bac-type"/>
</dbReference>
<organism evidence="10">
    <name type="scientific">Candidatus Jorgensenbacteria bacterium GW2011_GWC1_48_8</name>
    <dbReference type="NCBI Taxonomy" id="1618666"/>
    <lineage>
        <taxon>Bacteria</taxon>
        <taxon>Candidatus Joergenseniibacteriota</taxon>
    </lineage>
</organism>
<comment type="caution">
    <text evidence="8">Lacks conserved residue(s) required for the propagation of feature annotation.</text>
</comment>
<proteinExistence type="inferred from homology"/>
<keyword evidence="3 8" id="KW-0547">Nucleotide-binding</keyword>
<dbReference type="PANTHER" id="PTHR43766">
    <property type="entry name" value="TRYPTOPHAN--TRNA LIGASE, MITOCHONDRIAL"/>
    <property type="match status" value="1"/>
</dbReference>
<dbReference type="EC" id="6.1.1.2" evidence="8"/>
<dbReference type="Proteomes" id="UP000034600">
    <property type="component" value="Unassembled WGS sequence"/>
</dbReference>
<comment type="subcellular location">
    <subcellularLocation>
        <location evidence="8">Cytoplasm</location>
    </subcellularLocation>
</comment>
<dbReference type="InterPro" id="IPR014729">
    <property type="entry name" value="Rossmann-like_a/b/a_fold"/>
</dbReference>
<evidence type="ECO:0000256" key="1">
    <source>
        <dbReference type="ARBA" id="ARBA00005594"/>
    </source>
</evidence>
<evidence type="ECO:0000256" key="2">
    <source>
        <dbReference type="ARBA" id="ARBA00022598"/>
    </source>
</evidence>
<feature type="binding site" evidence="8">
    <location>
        <begin position="19"/>
        <end position="20"/>
    </location>
    <ligand>
        <name>ATP</name>
        <dbReference type="ChEBI" id="CHEBI:30616"/>
    </ligand>
</feature>
<keyword evidence="5 8" id="KW-0648">Protein biosynthesis</keyword>
<evidence type="ECO:0000313" key="10">
    <source>
        <dbReference type="EMBL" id="KKU98829.1"/>
    </source>
</evidence>
<dbReference type="Gene3D" id="3.40.50.620">
    <property type="entry name" value="HUPs"/>
    <property type="match status" value="1"/>
</dbReference>
<evidence type="ECO:0000256" key="7">
    <source>
        <dbReference type="ARBA" id="ARBA00049929"/>
    </source>
</evidence>
<dbReference type="GO" id="GO:0005829">
    <property type="term" value="C:cytosol"/>
    <property type="evidence" value="ECO:0007669"/>
    <property type="project" value="TreeGrafter"/>
</dbReference>
<dbReference type="InterPro" id="IPR001412">
    <property type="entry name" value="aa-tRNA-synth_I_CS"/>
</dbReference>